<evidence type="ECO:0000259" key="4">
    <source>
        <dbReference type="Pfam" id="PF12928"/>
    </source>
</evidence>
<evidence type="ECO:0000256" key="3">
    <source>
        <dbReference type="SAM" id="MobiDB-lite"/>
    </source>
</evidence>
<dbReference type="InterPro" id="IPR024336">
    <property type="entry name" value="tRNA_splic_suSen54_N"/>
</dbReference>
<keyword evidence="6" id="KW-1185">Reference proteome</keyword>
<dbReference type="InterPro" id="IPR024337">
    <property type="entry name" value="tRNA_splic_suSen54"/>
</dbReference>
<evidence type="ECO:0000256" key="2">
    <source>
        <dbReference type="ARBA" id="ARBA00022694"/>
    </source>
</evidence>
<proteinExistence type="inferred from homology"/>
<organism evidence="5 6">
    <name type="scientific">Periplaneta americana</name>
    <name type="common">American cockroach</name>
    <name type="synonym">Blatta americana</name>
    <dbReference type="NCBI Taxonomy" id="6978"/>
    <lineage>
        <taxon>Eukaryota</taxon>
        <taxon>Metazoa</taxon>
        <taxon>Ecdysozoa</taxon>
        <taxon>Arthropoda</taxon>
        <taxon>Hexapoda</taxon>
        <taxon>Insecta</taxon>
        <taxon>Pterygota</taxon>
        <taxon>Neoptera</taxon>
        <taxon>Polyneoptera</taxon>
        <taxon>Dictyoptera</taxon>
        <taxon>Blattodea</taxon>
        <taxon>Blattoidea</taxon>
        <taxon>Blattidae</taxon>
        <taxon>Blattinae</taxon>
        <taxon>Periplaneta</taxon>
    </lineage>
</organism>
<dbReference type="PANTHER" id="PTHR21027:SF1">
    <property type="entry name" value="TRNA-SPLICING ENDONUCLEASE SUBUNIT SEN54"/>
    <property type="match status" value="1"/>
</dbReference>
<evidence type="ECO:0000313" key="6">
    <source>
        <dbReference type="Proteomes" id="UP001148838"/>
    </source>
</evidence>
<gene>
    <name evidence="5" type="ORF">ANN_06138</name>
</gene>
<feature type="region of interest" description="Disordered" evidence="3">
    <location>
        <begin position="373"/>
        <end position="439"/>
    </location>
</feature>
<feature type="compositionally biased region" description="Polar residues" evidence="3">
    <location>
        <begin position="383"/>
        <end position="396"/>
    </location>
</feature>
<sequence length="1235" mass="139996">MVTLCEGSNEPPGSLKTISKAQELVQLRVKVDKTLPTKGTKDFQPSHSWLEKKQIQTALDERKVLLEEERVEKLGTLIKAEWDPELKIAVVTCNVGRQLKHMGRQVGGKIQLYPEEALFLMEVNCLELMYSGVTMSIQQAFSMLLSADTGCTFNEYQTYAHLVRQGYNLLRHCKSIQATQYERQIRLHQHTVGQKHRKMKEDISSQEIVVEDSSNGSKNYIDVIDSSLKNGKLQNNVKPEELEIIDVETIEIVDMSDDILPGLVNTNKQGGMEETSNKEKSVNNFVNSQTNLRIEIEETNSVSNANENVTQSDEQEHVNDNLIVSKENTTSLGNECRGTSESCENNLEVTTSKPIDTDHHLTELRYATKDKVDVESDRHISSVDLQNNSHVGSSESVKSDENDELPNMNRELLAKTTDDTNFTRKESESSVTSQERHSPKEINMAETTLLNIKNGKNCNKTSSESCKEENEATDIIIVDDTMGDVGHVEVGSNGNEETLSHETKRLQNEGEILKNSEKDISPDTDVVDISDNSQTSQPEVKLETLSKTKKSNIQNKTSSDINDDIEIVNIVDVKSDTDSEIVEVNQNEICIASTTSSNSQVNYGRRKSYKKNEKISVVKNESTLKNISTMKPNIINIDGQPVNNNKQLIGNRRKVTNIQLKQDELEITPSIIDISEDEVKQGNFKVDDGNSICNNEIEIVDLEDEDSKNQLSWEEERSRILDSIPSIEGKFVIHVKVPNKDLLPQNVCPQKQDYYIQRWRLNAPGIGGKENENWSHNRNRPWEVDHSTADDGQINPWIQNPLGGGGNMFGAAGAWNNNSSSLLRPSANENYQSSFPGILQLQNIFQQAATMLSVLGNPAWAHSGMFGMPAHPAMPHHSRFTYGHRPSWHYQTRPYYRRPYYKKRRRYEPQYNCTSTGLGDQHFTNQCNGRNDMIPLRVENNDSENKERKPIRNDEQEDDNDDDVIVCVSSPIKVDIEQEEWISRESQGCDNSQNGIAARNNEKHRKRRASENPRLFDPPKKLRGFIEKLRLETKEEIKNKSRKVETQGNEAQQDVLLQDNVSPGDVKSWRDLKTVMQVVTLESSSEDEDDVYIVVDDIQGPALRVNEPLVQPGDCRDIDSILKRLQIIKSVSRDEEKQVETNKRLKISFDLYMPTGTFRKASPGLPNYRIIVVGNYDLVILNRQYEDPIAEPREIISLLKTFEDNVPLLFAIVLPDTVTFLQFGSVNLPVETFRP</sequence>
<protein>
    <recommendedName>
        <fullName evidence="4">tRNA-splicing endonuclease subunit Sen54 N-terminal domain-containing protein</fullName>
    </recommendedName>
</protein>
<feature type="domain" description="tRNA-splicing endonuclease subunit Sen54 N-terminal" evidence="4">
    <location>
        <begin position="65"/>
        <end position="130"/>
    </location>
</feature>
<dbReference type="Proteomes" id="UP001148838">
    <property type="component" value="Unassembled WGS sequence"/>
</dbReference>
<comment type="caution">
    <text evidence="5">The sequence shown here is derived from an EMBL/GenBank/DDBJ whole genome shotgun (WGS) entry which is preliminary data.</text>
</comment>
<accession>A0ABQ8TEB9</accession>
<name>A0ABQ8TEB9_PERAM</name>
<feature type="region of interest" description="Disordered" evidence="3">
    <location>
        <begin position="510"/>
        <end position="556"/>
    </location>
</feature>
<feature type="region of interest" description="Disordered" evidence="3">
    <location>
        <begin position="931"/>
        <end position="964"/>
    </location>
</feature>
<feature type="compositionally biased region" description="Polar residues" evidence="3">
    <location>
        <begin position="984"/>
        <end position="995"/>
    </location>
</feature>
<dbReference type="PANTHER" id="PTHR21027">
    <property type="entry name" value="TRNA-SPLICING ENDONUCLEASE SUBUNIT SEN54"/>
    <property type="match status" value="1"/>
</dbReference>
<comment type="similarity">
    <text evidence="1">Belongs to the SEN54 family.</text>
</comment>
<evidence type="ECO:0000313" key="5">
    <source>
        <dbReference type="EMBL" id="KAJ4444346.1"/>
    </source>
</evidence>
<reference evidence="5 6" key="1">
    <citation type="journal article" date="2022" name="Allergy">
        <title>Genome assembly and annotation of Periplaneta americana reveal a comprehensive cockroach allergen profile.</title>
        <authorList>
            <person name="Wang L."/>
            <person name="Xiong Q."/>
            <person name="Saelim N."/>
            <person name="Wang L."/>
            <person name="Nong W."/>
            <person name="Wan A.T."/>
            <person name="Shi M."/>
            <person name="Liu X."/>
            <person name="Cao Q."/>
            <person name="Hui J.H.L."/>
            <person name="Sookrung N."/>
            <person name="Leung T.F."/>
            <person name="Tungtrongchitr A."/>
            <person name="Tsui S.K.W."/>
        </authorList>
    </citation>
    <scope>NUCLEOTIDE SEQUENCE [LARGE SCALE GENOMIC DNA]</scope>
    <source>
        <strain evidence="5">PWHHKU_190912</strain>
    </source>
</reference>
<feature type="compositionally biased region" description="Acidic residues" evidence="3">
    <location>
        <begin position="955"/>
        <end position="964"/>
    </location>
</feature>
<dbReference type="Pfam" id="PF12928">
    <property type="entry name" value="tRNA_int_end_N2"/>
    <property type="match status" value="1"/>
</dbReference>
<feature type="region of interest" description="Disordered" evidence="3">
    <location>
        <begin position="984"/>
        <end position="1019"/>
    </location>
</feature>
<feature type="compositionally biased region" description="Basic and acidic residues" evidence="3">
    <location>
        <begin position="510"/>
        <end position="521"/>
    </location>
</feature>
<dbReference type="EMBL" id="JAJSOF020000011">
    <property type="protein sequence ID" value="KAJ4444346.1"/>
    <property type="molecule type" value="Genomic_DNA"/>
</dbReference>
<feature type="compositionally biased region" description="Basic and acidic residues" evidence="3">
    <location>
        <begin position="412"/>
        <end position="439"/>
    </location>
</feature>
<feature type="compositionally biased region" description="Basic and acidic residues" evidence="3">
    <location>
        <begin position="939"/>
        <end position="954"/>
    </location>
</feature>
<evidence type="ECO:0000256" key="1">
    <source>
        <dbReference type="ARBA" id="ARBA00005736"/>
    </source>
</evidence>
<keyword evidence="2" id="KW-0819">tRNA processing</keyword>